<proteinExistence type="predicted"/>
<evidence type="ECO:0000256" key="1">
    <source>
        <dbReference type="SAM" id="MobiDB-lite"/>
    </source>
</evidence>
<feature type="signal peptide" evidence="2">
    <location>
        <begin position="1"/>
        <end position="19"/>
    </location>
</feature>
<dbReference type="Proteomes" id="UP001620409">
    <property type="component" value="Unassembled WGS sequence"/>
</dbReference>
<reference evidence="3 4" key="1">
    <citation type="submission" date="2020-10" db="EMBL/GenBank/DDBJ databases">
        <title>Phylogeny of dyella-like bacteria.</title>
        <authorList>
            <person name="Fu J."/>
        </authorList>
    </citation>
    <scope>NUCLEOTIDE SEQUENCE [LARGE SCALE GENOMIC DNA]</scope>
    <source>
        <strain evidence="3 4">DHG40</strain>
    </source>
</reference>
<keyword evidence="4" id="KW-1185">Reference proteome</keyword>
<evidence type="ECO:0000313" key="3">
    <source>
        <dbReference type="EMBL" id="MFK2853259.1"/>
    </source>
</evidence>
<organism evidence="3 4">
    <name type="scientific">Dyella humi</name>
    <dbReference type="NCBI Taxonomy" id="1770547"/>
    <lineage>
        <taxon>Bacteria</taxon>
        <taxon>Pseudomonadati</taxon>
        <taxon>Pseudomonadota</taxon>
        <taxon>Gammaproteobacteria</taxon>
        <taxon>Lysobacterales</taxon>
        <taxon>Rhodanobacteraceae</taxon>
        <taxon>Dyella</taxon>
    </lineage>
</organism>
<comment type="caution">
    <text evidence="3">The sequence shown here is derived from an EMBL/GenBank/DDBJ whole genome shotgun (WGS) entry which is preliminary data.</text>
</comment>
<sequence>MRTLLFAVVVFGLATSAFAAPQSHGRGAGGVMNNDSHGDAVSTMAAQSRASDTRVGPAVSDVAQSKAKGKGVTGTTHGKSHTKSHGKH</sequence>
<name>A0ABW8IEP1_9GAMM</name>
<gene>
    <name evidence="3" type="ORF">ISP18_01445</name>
</gene>
<dbReference type="RefSeq" id="WP_380016322.1">
    <property type="nucleotide sequence ID" value="NZ_JADIKI010000021.1"/>
</dbReference>
<evidence type="ECO:0000313" key="4">
    <source>
        <dbReference type="Proteomes" id="UP001620409"/>
    </source>
</evidence>
<accession>A0ABW8IEP1</accession>
<protein>
    <submittedName>
        <fullName evidence="3">Uncharacterized protein</fullName>
    </submittedName>
</protein>
<feature type="chain" id="PRO_5047149623" evidence="2">
    <location>
        <begin position="20"/>
        <end position="88"/>
    </location>
</feature>
<evidence type="ECO:0000256" key="2">
    <source>
        <dbReference type="SAM" id="SignalP"/>
    </source>
</evidence>
<dbReference type="EMBL" id="JADIKI010000021">
    <property type="protein sequence ID" value="MFK2853259.1"/>
    <property type="molecule type" value="Genomic_DNA"/>
</dbReference>
<feature type="compositionally biased region" description="Basic residues" evidence="1">
    <location>
        <begin position="78"/>
        <end position="88"/>
    </location>
</feature>
<keyword evidence="2" id="KW-0732">Signal</keyword>
<feature type="region of interest" description="Disordered" evidence="1">
    <location>
        <begin position="21"/>
        <end position="88"/>
    </location>
</feature>